<evidence type="ECO:0000259" key="9">
    <source>
        <dbReference type="SMART" id="SM00905"/>
    </source>
</evidence>
<dbReference type="CDD" id="cd00534">
    <property type="entry name" value="DHNA_DHNTPE"/>
    <property type="match status" value="1"/>
</dbReference>
<accession>A0A2T5MBH6</accession>
<comment type="pathway">
    <text evidence="3 8">Cofactor biosynthesis; tetrahydrofolate biosynthesis; 2-amino-4-hydroxy-6-hydroxymethyl-7,8-dihydropteridine diphosphate from 7,8-dihydroneopterin triphosphate: step 3/4.</text>
</comment>
<dbReference type="NCBIfam" id="TIGR00526">
    <property type="entry name" value="folB_dom"/>
    <property type="match status" value="1"/>
</dbReference>
<evidence type="ECO:0000256" key="4">
    <source>
        <dbReference type="ARBA" id="ARBA00005708"/>
    </source>
</evidence>
<dbReference type="GO" id="GO:0046654">
    <property type="term" value="P:tetrahydrofolate biosynthetic process"/>
    <property type="evidence" value="ECO:0007669"/>
    <property type="project" value="UniProtKB-UniRule"/>
</dbReference>
<evidence type="ECO:0000256" key="2">
    <source>
        <dbReference type="ARBA" id="ARBA00001353"/>
    </source>
</evidence>
<dbReference type="Gene3D" id="3.30.1130.10">
    <property type="match status" value="1"/>
</dbReference>
<keyword evidence="6" id="KW-0413">Isomerase</keyword>
<dbReference type="AlphaFoldDB" id="A0A2T5MBH6"/>
<organism evidence="10 11">
    <name type="scientific">Stenotrophobium rhamnosiphilum</name>
    <dbReference type="NCBI Taxonomy" id="2029166"/>
    <lineage>
        <taxon>Bacteria</taxon>
        <taxon>Pseudomonadati</taxon>
        <taxon>Pseudomonadota</taxon>
        <taxon>Gammaproteobacteria</taxon>
        <taxon>Nevskiales</taxon>
        <taxon>Nevskiaceae</taxon>
        <taxon>Stenotrophobium</taxon>
    </lineage>
</organism>
<comment type="catalytic activity">
    <reaction evidence="1">
        <text>7,8-dihydroneopterin = 7,8-dihydromonapterin</text>
        <dbReference type="Rhea" id="RHEA:45328"/>
        <dbReference type="ChEBI" id="CHEBI:17001"/>
        <dbReference type="ChEBI" id="CHEBI:71175"/>
        <dbReference type="EC" id="5.1.99.8"/>
    </reaction>
</comment>
<dbReference type="SMART" id="SM00905">
    <property type="entry name" value="FolB"/>
    <property type="match status" value="1"/>
</dbReference>
<feature type="domain" description="Dihydroneopterin aldolase/epimerase" evidence="9">
    <location>
        <begin position="4"/>
        <end position="114"/>
    </location>
</feature>
<dbReference type="EMBL" id="QANS01000008">
    <property type="protein sequence ID" value="PTU29078.1"/>
    <property type="molecule type" value="Genomic_DNA"/>
</dbReference>
<evidence type="ECO:0000256" key="6">
    <source>
        <dbReference type="ARBA" id="ARBA00023235"/>
    </source>
</evidence>
<evidence type="ECO:0000313" key="10">
    <source>
        <dbReference type="EMBL" id="PTU29078.1"/>
    </source>
</evidence>
<dbReference type="SUPFAM" id="SSF55620">
    <property type="entry name" value="Tetrahydrobiopterin biosynthesis enzymes-like"/>
    <property type="match status" value="1"/>
</dbReference>
<protein>
    <recommendedName>
        <fullName evidence="8">7,8-dihydroneopterin aldolase</fullName>
        <ecNumber evidence="8">4.1.2.25</ecNumber>
    </recommendedName>
</protein>
<dbReference type="InterPro" id="IPR043133">
    <property type="entry name" value="GTP-CH-I_C/QueF"/>
</dbReference>
<dbReference type="GO" id="GO:0016853">
    <property type="term" value="F:isomerase activity"/>
    <property type="evidence" value="ECO:0007669"/>
    <property type="project" value="UniProtKB-KW"/>
</dbReference>
<dbReference type="Proteomes" id="UP000244248">
    <property type="component" value="Unassembled WGS sequence"/>
</dbReference>
<comment type="function">
    <text evidence="8">Catalyzes the conversion of 7,8-dihydroneopterin to 6-hydroxymethyl-7,8-dihydropterin.</text>
</comment>
<comment type="similarity">
    <text evidence="4 8">Belongs to the DHNA family.</text>
</comment>
<dbReference type="PANTHER" id="PTHR42844:SF1">
    <property type="entry name" value="DIHYDRONEOPTERIN ALDOLASE 1-RELATED"/>
    <property type="match status" value="1"/>
</dbReference>
<keyword evidence="11" id="KW-1185">Reference proteome</keyword>
<dbReference type="RefSeq" id="WP_107941609.1">
    <property type="nucleotide sequence ID" value="NZ_QANS01000008.1"/>
</dbReference>
<comment type="catalytic activity">
    <reaction evidence="2 8">
        <text>7,8-dihydroneopterin = 6-hydroxymethyl-7,8-dihydropterin + glycolaldehyde</text>
        <dbReference type="Rhea" id="RHEA:10540"/>
        <dbReference type="ChEBI" id="CHEBI:17001"/>
        <dbReference type="ChEBI" id="CHEBI:17071"/>
        <dbReference type="ChEBI" id="CHEBI:44841"/>
        <dbReference type="EC" id="4.1.2.25"/>
    </reaction>
</comment>
<dbReference type="Pfam" id="PF02152">
    <property type="entry name" value="FolB"/>
    <property type="match status" value="1"/>
</dbReference>
<dbReference type="InterPro" id="IPR006156">
    <property type="entry name" value="Dihydroneopterin_aldolase"/>
</dbReference>
<dbReference type="GO" id="GO:0046656">
    <property type="term" value="P:folic acid biosynthetic process"/>
    <property type="evidence" value="ECO:0007669"/>
    <property type="project" value="UniProtKB-UniRule"/>
</dbReference>
<evidence type="ECO:0000256" key="8">
    <source>
        <dbReference type="RuleBase" id="RU362079"/>
    </source>
</evidence>
<dbReference type="OrthoDB" id="9810587at2"/>
<evidence type="ECO:0000256" key="7">
    <source>
        <dbReference type="ARBA" id="ARBA00023239"/>
    </source>
</evidence>
<evidence type="ECO:0000256" key="1">
    <source>
        <dbReference type="ARBA" id="ARBA00000693"/>
    </source>
</evidence>
<dbReference type="UniPathway" id="UPA00077">
    <property type="reaction ID" value="UER00154"/>
</dbReference>
<keyword evidence="7 8" id="KW-0456">Lyase</keyword>
<proteinExistence type="inferred from homology"/>
<dbReference type="EC" id="4.1.2.25" evidence="8"/>
<evidence type="ECO:0000256" key="5">
    <source>
        <dbReference type="ARBA" id="ARBA00022909"/>
    </source>
</evidence>
<dbReference type="FunFam" id="3.30.1130.10:FF:000002">
    <property type="entry name" value="7,8-dihydroneopterin aldolase"/>
    <property type="match status" value="1"/>
</dbReference>
<comment type="caution">
    <text evidence="10">The sequence shown here is derived from an EMBL/GenBank/DDBJ whole genome shotgun (WGS) entry which is preliminary data.</text>
</comment>
<dbReference type="GO" id="GO:0005737">
    <property type="term" value="C:cytoplasm"/>
    <property type="evidence" value="ECO:0007669"/>
    <property type="project" value="TreeGrafter"/>
</dbReference>
<evidence type="ECO:0000313" key="11">
    <source>
        <dbReference type="Proteomes" id="UP000244248"/>
    </source>
</evidence>
<evidence type="ECO:0000256" key="3">
    <source>
        <dbReference type="ARBA" id="ARBA00005013"/>
    </source>
</evidence>
<reference evidence="10 11" key="1">
    <citation type="submission" date="2018-04" db="EMBL/GenBank/DDBJ databases">
        <title>Novel species isolated from glacier.</title>
        <authorList>
            <person name="Liu Q."/>
            <person name="Xin Y.-H."/>
        </authorList>
    </citation>
    <scope>NUCLEOTIDE SEQUENCE [LARGE SCALE GENOMIC DNA]</scope>
    <source>
        <strain evidence="10 11">GT1R17</strain>
    </source>
</reference>
<name>A0A2T5MBH6_9GAMM</name>
<sequence>MDKVFIRGLQAHTVIGIYDWEQRAERPLIIDIVVGVDTRAAAASDNIRDAVNYHAISDAVMAFVKGENVHLLETMAERLARFLFAEFPIDTLELRIAKPGAVPGVDAVGVEIERQRGDYAVCGAR</sequence>
<dbReference type="PANTHER" id="PTHR42844">
    <property type="entry name" value="DIHYDRONEOPTERIN ALDOLASE 1-RELATED"/>
    <property type="match status" value="1"/>
</dbReference>
<keyword evidence="5 8" id="KW-0289">Folate biosynthesis</keyword>
<gene>
    <name evidence="10" type="primary">folB</name>
    <name evidence="10" type="ORF">CJD38_17105</name>
</gene>
<dbReference type="NCBIfam" id="TIGR00525">
    <property type="entry name" value="folB"/>
    <property type="match status" value="1"/>
</dbReference>
<dbReference type="GO" id="GO:0004150">
    <property type="term" value="F:dihydroneopterin aldolase activity"/>
    <property type="evidence" value="ECO:0007669"/>
    <property type="project" value="UniProtKB-UniRule"/>
</dbReference>
<dbReference type="InterPro" id="IPR006157">
    <property type="entry name" value="FolB_dom"/>
</dbReference>